<organism evidence="2 3">
    <name type="scientific">Mycena alexandri</name>
    <dbReference type="NCBI Taxonomy" id="1745969"/>
    <lineage>
        <taxon>Eukaryota</taxon>
        <taxon>Fungi</taxon>
        <taxon>Dikarya</taxon>
        <taxon>Basidiomycota</taxon>
        <taxon>Agaricomycotina</taxon>
        <taxon>Agaricomycetes</taxon>
        <taxon>Agaricomycetidae</taxon>
        <taxon>Agaricales</taxon>
        <taxon>Marasmiineae</taxon>
        <taxon>Mycenaceae</taxon>
        <taxon>Mycena</taxon>
    </lineage>
</organism>
<proteinExistence type="predicted"/>
<dbReference type="Proteomes" id="UP001218188">
    <property type="component" value="Unassembled WGS sequence"/>
</dbReference>
<protein>
    <submittedName>
        <fullName evidence="2">Uncharacterized protein</fullName>
    </submittedName>
</protein>
<evidence type="ECO:0000256" key="1">
    <source>
        <dbReference type="SAM" id="MobiDB-lite"/>
    </source>
</evidence>
<feature type="compositionally biased region" description="Low complexity" evidence="1">
    <location>
        <begin position="139"/>
        <end position="154"/>
    </location>
</feature>
<comment type="caution">
    <text evidence="2">The sequence shown here is derived from an EMBL/GenBank/DDBJ whole genome shotgun (WGS) entry which is preliminary data.</text>
</comment>
<reference evidence="2" key="1">
    <citation type="submission" date="2023-03" db="EMBL/GenBank/DDBJ databases">
        <title>Massive genome expansion in bonnet fungi (Mycena s.s.) driven by repeated elements and novel gene families across ecological guilds.</title>
        <authorList>
            <consortium name="Lawrence Berkeley National Laboratory"/>
            <person name="Harder C.B."/>
            <person name="Miyauchi S."/>
            <person name="Viragh M."/>
            <person name="Kuo A."/>
            <person name="Thoen E."/>
            <person name="Andreopoulos B."/>
            <person name="Lu D."/>
            <person name="Skrede I."/>
            <person name="Drula E."/>
            <person name="Henrissat B."/>
            <person name="Morin E."/>
            <person name="Kohler A."/>
            <person name="Barry K."/>
            <person name="LaButti K."/>
            <person name="Morin E."/>
            <person name="Salamov A."/>
            <person name="Lipzen A."/>
            <person name="Mereny Z."/>
            <person name="Hegedus B."/>
            <person name="Baldrian P."/>
            <person name="Stursova M."/>
            <person name="Weitz H."/>
            <person name="Taylor A."/>
            <person name="Grigoriev I.V."/>
            <person name="Nagy L.G."/>
            <person name="Martin F."/>
            <person name="Kauserud H."/>
        </authorList>
    </citation>
    <scope>NUCLEOTIDE SEQUENCE</scope>
    <source>
        <strain evidence="2">CBHHK200</strain>
    </source>
</reference>
<keyword evidence="3" id="KW-1185">Reference proteome</keyword>
<feature type="region of interest" description="Disordered" evidence="1">
    <location>
        <begin position="1"/>
        <end position="38"/>
    </location>
</feature>
<gene>
    <name evidence="2" type="ORF">C8F04DRAFT_1188163</name>
</gene>
<accession>A0AAD6SJX0</accession>
<feature type="compositionally biased region" description="Basic and acidic residues" evidence="1">
    <location>
        <begin position="17"/>
        <end position="33"/>
    </location>
</feature>
<evidence type="ECO:0000313" key="3">
    <source>
        <dbReference type="Proteomes" id="UP001218188"/>
    </source>
</evidence>
<dbReference type="AlphaFoldDB" id="A0AAD6SJX0"/>
<dbReference type="EMBL" id="JARJCM010000107">
    <property type="protein sequence ID" value="KAJ7028889.1"/>
    <property type="molecule type" value="Genomic_DNA"/>
</dbReference>
<evidence type="ECO:0000313" key="2">
    <source>
        <dbReference type="EMBL" id="KAJ7028889.1"/>
    </source>
</evidence>
<name>A0AAD6SJX0_9AGAR</name>
<feature type="region of interest" description="Disordered" evidence="1">
    <location>
        <begin position="139"/>
        <end position="164"/>
    </location>
</feature>
<sequence length="483" mass="51012">MSAPSRRELGGAPSEGRAGDEAGDRRGADEGRGRGQLCSSGASAAVSLVVSVVGRRSAVQRGAPVRGASVRVGVAPPESASYTLGAIPGIVAIGWYRLGGTMWKHTHDEGEERAPSQWCGGAGRLHDVPVFVRFRPHVPIRNPQSTSTSTTPYESRPRPPPVPVSVTTHPPVACCQWARLVPTCLHAPLWACASALGVCRRGRVLDVHADLFAGPNRAPNVWRRARCGVVGHRAPGDSLRGHELSRHAECAAGLQAGSGVRPRRGRGAFRHPSPPVFRESARGVCRACGCGGAHAQGRVHRGAAAAHARTNMPDAEWAGGWKRACGVATGLCGVRRVAGAFCPAARITSTLPPRLAAAYARCYGLARFFSPTKRTAQGGWVLVARKVHGGEAKAGRGSSGTDWLTSNEAGLRPQFGKISRAKKRSMWVTIFHCASAAAHPGRAVGGAQHTREIFGTREALSAPALKLEELMKSVIRVGKEFAW</sequence>